<dbReference type="AlphaFoldDB" id="A0A2A2GB84"/>
<keyword evidence="6" id="KW-0482">Metalloprotease</keyword>
<dbReference type="PROSITE" id="PS52035">
    <property type="entry name" value="PEPTIDASE_M14"/>
    <property type="match status" value="1"/>
</dbReference>
<dbReference type="Gene3D" id="3.40.630.10">
    <property type="entry name" value="Zn peptidases"/>
    <property type="match status" value="1"/>
</dbReference>
<dbReference type="InterPro" id="IPR000834">
    <property type="entry name" value="Peptidase_M14"/>
</dbReference>
<feature type="chain" id="PRO_5012923261" evidence="8">
    <location>
        <begin position="25"/>
        <end position="844"/>
    </location>
</feature>
<feature type="signal peptide" evidence="8">
    <location>
        <begin position="1"/>
        <end position="24"/>
    </location>
</feature>
<organism evidence="10 11">
    <name type="scientific">Fodinibius salipaludis</name>
    <dbReference type="NCBI Taxonomy" id="2032627"/>
    <lineage>
        <taxon>Bacteria</taxon>
        <taxon>Pseudomonadati</taxon>
        <taxon>Balneolota</taxon>
        <taxon>Balneolia</taxon>
        <taxon>Balneolales</taxon>
        <taxon>Balneolaceae</taxon>
        <taxon>Fodinibius</taxon>
    </lineage>
</organism>
<comment type="caution">
    <text evidence="7">Lacks conserved residue(s) required for the propagation of feature annotation.</text>
</comment>
<feature type="domain" description="Peptidase M14" evidence="9">
    <location>
        <begin position="36"/>
        <end position="370"/>
    </location>
</feature>
<dbReference type="OrthoDB" id="9758209at2"/>
<comment type="caution">
    <text evidence="10">The sequence shown here is derived from an EMBL/GenBank/DDBJ whole genome shotgun (WGS) entry which is preliminary data.</text>
</comment>
<evidence type="ECO:0000256" key="3">
    <source>
        <dbReference type="ARBA" id="ARBA00022670"/>
    </source>
</evidence>
<dbReference type="InterPro" id="IPR029062">
    <property type="entry name" value="Class_I_gatase-like"/>
</dbReference>
<dbReference type="PANTHER" id="PTHR11705">
    <property type="entry name" value="PROTEASE FAMILY M14 CARBOXYPEPTIDASE A,B"/>
    <property type="match status" value="1"/>
</dbReference>
<evidence type="ECO:0000259" key="9">
    <source>
        <dbReference type="PROSITE" id="PS52035"/>
    </source>
</evidence>
<accession>A0A2A2GB84</accession>
<comment type="cofactor">
    <cofactor evidence="1">
        <name>Zn(2+)</name>
        <dbReference type="ChEBI" id="CHEBI:29105"/>
    </cofactor>
</comment>
<keyword evidence="5" id="KW-0862">Zinc</keyword>
<keyword evidence="3" id="KW-0645">Protease</keyword>
<keyword evidence="10" id="KW-0121">Carboxypeptidase</keyword>
<dbReference type="EMBL" id="NSKE01000005">
    <property type="protein sequence ID" value="PAU94113.1"/>
    <property type="molecule type" value="Genomic_DNA"/>
</dbReference>
<protein>
    <submittedName>
        <fullName evidence="10">Zinc carboxypeptidase</fullName>
    </submittedName>
</protein>
<keyword evidence="8" id="KW-0732">Signal</keyword>
<dbReference type="CDD" id="cd06238">
    <property type="entry name" value="M14-like"/>
    <property type="match status" value="1"/>
</dbReference>
<dbReference type="CDD" id="cd03143">
    <property type="entry name" value="A4_beta-galactosidase_middle_domain"/>
    <property type="match status" value="1"/>
</dbReference>
<evidence type="ECO:0000256" key="2">
    <source>
        <dbReference type="ARBA" id="ARBA00005988"/>
    </source>
</evidence>
<dbReference type="PANTHER" id="PTHR11705:SF143">
    <property type="entry name" value="SLL0236 PROTEIN"/>
    <property type="match status" value="1"/>
</dbReference>
<dbReference type="Gene3D" id="3.40.50.880">
    <property type="match status" value="1"/>
</dbReference>
<dbReference type="GO" id="GO:0005615">
    <property type="term" value="C:extracellular space"/>
    <property type="evidence" value="ECO:0007669"/>
    <property type="project" value="TreeGrafter"/>
</dbReference>
<dbReference type="GO" id="GO:0004181">
    <property type="term" value="F:metallocarboxypeptidase activity"/>
    <property type="evidence" value="ECO:0007669"/>
    <property type="project" value="InterPro"/>
</dbReference>
<reference evidence="10 11" key="1">
    <citation type="submission" date="2017-08" db="EMBL/GenBank/DDBJ databases">
        <title>Aliifodinibius alkalisoli sp. nov., isolated from saline alkaline soil.</title>
        <authorList>
            <person name="Liu D."/>
            <person name="Zhang G."/>
        </authorList>
    </citation>
    <scope>NUCLEOTIDE SEQUENCE [LARGE SCALE GENOMIC DNA]</scope>
    <source>
        <strain evidence="10 11">WN023</strain>
    </source>
</reference>
<keyword evidence="4" id="KW-0378">Hydrolase</keyword>
<dbReference type="GO" id="GO:0006508">
    <property type="term" value="P:proteolysis"/>
    <property type="evidence" value="ECO:0007669"/>
    <property type="project" value="UniProtKB-KW"/>
</dbReference>
<evidence type="ECO:0000256" key="5">
    <source>
        <dbReference type="ARBA" id="ARBA00022833"/>
    </source>
</evidence>
<dbReference type="RefSeq" id="WP_095606244.1">
    <property type="nucleotide sequence ID" value="NZ_NSKE01000005.1"/>
</dbReference>
<dbReference type="Pfam" id="PF00246">
    <property type="entry name" value="Peptidase_M14"/>
    <property type="match status" value="1"/>
</dbReference>
<dbReference type="SUPFAM" id="SSF53187">
    <property type="entry name" value="Zn-dependent exopeptidases"/>
    <property type="match status" value="1"/>
</dbReference>
<dbReference type="Proteomes" id="UP000218831">
    <property type="component" value="Unassembled WGS sequence"/>
</dbReference>
<sequence>MMKLLSRTFACFFLFATLSVTVQAQGDIQSPSEFLGYELGSQWTPHHKVMDYFWHVAETSSMVEAKEYGESYEGRQLMLAFVSNTENMNQLEEIRTNNLKRTGLLDGEPSADTTAIVWLSYNVHGNETSSSEAAMKTIYELVHPENAETKSWLQNTVVIMDPMLNPDGRERYVNWFQQTVGEEFNAQVEAREHHEPWPNGRTNHYYFDLNRDWAWLTQKESRQRVEEYQEWMPHVHVDFHEQGYDSPYYFAPAAKPFHNAITDWQSDFQYAIGKNNAKYFDENSWLYFTREVFDLFYPSYGDTYPTFNGAIGMTYEQAGHSMAGLGVIQAEGDTLTLDDRLTHHFTTGLSTIEISSQNADRLVSEFSDYYRTARSNPQGEYKTFVIKADNNPDKLQALFDLLDEHQIDYGKATRERTMGGYNYRTGGTERIRVTEDDYLVSVHQPKGVMARILFEPRPELTDSVTYDITAWEQHYAYGIEGYALKQQLEVNETSFSKEDIDNAFDDKPYAYLARWEGLADVQLLTDLLKNDIKVRFASEEFKIDDRMYGRGTLIITRADNKKMGERFDNLVQKLASKNNQQIYGAETGFVQSGPDFGSSSVRYLKKPRVALLAGEGTSLNRVGEVWHYFDRQINYPITLLDTGYFDEVDLDNYDVLILPSAFDGDVLDDERFQEVREWIASGGKLIAVKDANNMLVDKDGFGLKWKEDKADSTAKASDDKLDRYGDQQREYISGSNSGSVYEISMDTSHPLAFGYEDSYFSLKLDADAYSYLDNGWNVGVAKEDAHMSGFVGYKAEEELENTLTFGVQNMGQGSVVYMVDNPLFRAFWYNGKLLFGNAVFMVGQ</sequence>
<evidence type="ECO:0000313" key="11">
    <source>
        <dbReference type="Proteomes" id="UP000218831"/>
    </source>
</evidence>
<evidence type="ECO:0000256" key="4">
    <source>
        <dbReference type="ARBA" id="ARBA00022801"/>
    </source>
</evidence>
<dbReference type="GO" id="GO:0008270">
    <property type="term" value="F:zinc ion binding"/>
    <property type="evidence" value="ECO:0007669"/>
    <property type="project" value="InterPro"/>
</dbReference>
<dbReference type="SUPFAM" id="SSF52317">
    <property type="entry name" value="Class I glutamine amidotransferase-like"/>
    <property type="match status" value="1"/>
</dbReference>
<evidence type="ECO:0000313" key="10">
    <source>
        <dbReference type="EMBL" id="PAU94113.1"/>
    </source>
</evidence>
<evidence type="ECO:0000256" key="6">
    <source>
        <dbReference type="ARBA" id="ARBA00023049"/>
    </source>
</evidence>
<gene>
    <name evidence="10" type="ORF">CK503_07825</name>
</gene>
<evidence type="ECO:0000256" key="8">
    <source>
        <dbReference type="SAM" id="SignalP"/>
    </source>
</evidence>
<name>A0A2A2GB84_9BACT</name>
<evidence type="ECO:0000256" key="1">
    <source>
        <dbReference type="ARBA" id="ARBA00001947"/>
    </source>
</evidence>
<proteinExistence type="inferred from homology"/>
<keyword evidence="11" id="KW-1185">Reference proteome</keyword>
<comment type="similarity">
    <text evidence="2 7">Belongs to the peptidase M14 family.</text>
</comment>
<evidence type="ECO:0000256" key="7">
    <source>
        <dbReference type="PROSITE-ProRule" id="PRU01379"/>
    </source>
</evidence>